<evidence type="ECO:0000313" key="6">
    <source>
        <dbReference type="EMBL" id="CAB4154603.1"/>
    </source>
</evidence>
<sequence length="412" mass="46872">MPLSEPQKAIVNSRKRFKVVIAGRRFGKTTLAIRELCFHAKEPNVNVWMIGPTYRSIKMVAWKQLKHKLLDLRWVEKINESSLEITLKNGSSIALKGSDAPDSLRGAKLAFCAIDEIADCDPDLFPEVIRPALADSEGGALIIGTPKGKNSHAYELFCMSQDHPDSWESFQYTTAQGGFVKQIELDAAKIEMDERTYRQEFEATWETFSGVIAYNFSREHNIKVLPDPDTRILHIGLDFNTSPCTAAIFVQQGKEMYQIDEIHMLNSNTQEVAEEILRRYPKSQIICYPDPAGNQRKTSASGATDFTILRNHGFTIKAPAKHNLVRDRINSFNARLCSTDGIRHLFIDPRNKYTIESLEKYCYKEGTQVPDKGQWDHMFDAASYCIDYMFPIKQTTSPQPVQRWGHQIGTTR</sequence>
<protein>
    <submittedName>
        <fullName evidence="6">Terminase-like family</fullName>
    </submittedName>
</protein>
<evidence type="ECO:0000256" key="4">
    <source>
        <dbReference type="ARBA" id="ARBA00023219"/>
    </source>
</evidence>
<accession>A0A6J5N6M7</accession>
<dbReference type="Gene3D" id="3.40.50.300">
    <property type="entry name" value="P-loop containing nucleotide triphosphate hydrolases"/>
    <property type="match status" value="1"/>
</dbReference>
<keyword evidence="3" id="KW-0067">ATP-binding</keyword>
<dbReference type="Pfam" id="PF03237">
    <property type="entry name" value="Terminase_6N"/>
    <property type="match status" value="1"/>
</dbReference>
<dbReference type="EMBL" id="LR796622">
    <property type="protein sequence ID" value="CAB4154603.1"/>
    <property type="molecule type" value="Genomic_DNA"/>
</dbReference>
<evidence type="ECO:0000259" key="5">
    <source>
        <dbReference type="Pfam" id="PF17289"/>
    </source>
</evidence>
<evidence type="ECO:0000256" key="2">
    <source>
        <dbReference type="ARBA" id="ARBA00022741"/>
    </source>
</evidence>
<dbReference type="InterPro" id="IPR027417">
    <property type="entry name" value="P-loop_NTPase"/>
</dbReference>
<evidence type="ECO:0000256" key="1">
    <source>
        <dbReference type="ARBA" id="ARBA00022612"/>
    </source>
</evidence>
<keyword evidence="1" id="KW-1188">Viral release from host cell</keyword>
<gene>
    <name evidence="6" type="ORF">UFOVP645_14</name>
</gene>
<reference evidence="6" key="1">
    <citation type="submission" date="2020-04" db="EMBL/GenBank/DDBJ databases">
        <authorList>
            <person name="Chiriac C."/>
            <person name="Salcher M."/>
            <person name="Ghai R."/>
            <person name="Kavagutti S V."/>
        </authorList>
    </citation>
    <scope>NUCLEOTIDE SEQUENCE</scope>
</reference>
<evidence type="ECO:0000256" key="3">
    <source>
        <dbReference type="ARBA" id="ARBA00022840"/>
    </source>
</evidence>
<dbReference type="InterPro" id="IPR035421">
    <property type="entry name" value="Terminase_6C"/>
</dbReference>
<feature type="domain" description="Terminase large subunit gp17-like C-terminal" evidence="5">
    <location>
        <begin position="235"/>
        <end position="386"/>
    </location>
</feature>
<organism evidence="6">
    <name type="scientific">uncultured Caudovirales phage</name>
    <dbReference type="NCBI Taxonomy" id="2100421"/>
    <lineage>
        <taxon>Viruses</taxon>
        <taxon>Duplodnaviria</taxon>
        <taxon>Heunggongvirae</taxon>
        <taxon>Uroviricota</taxon>
        <taxon>Caudoviricetes</taxon>
        <taxon>Peduoviridae</taxon>
        <taxon>Maltschvirus</taxon>
        <taxon>Maltschvirus maltsch</taxon>
    </lineage>
</organism>
<dbReference type="GO" id="GO:0005524">
    <property type="term" value="F:ATP binding"/>
    <property type="evidence" value="ECO:0007669"/>
    <property type="project" value="UniProtKB-KW"/>
</dbReference>
<dbReference type="Gene3D" id="3.30.420.280">
    <property type="match status" value="1"/>
</dbReference>
<keyword evidence="4" id="KW-0231">Viral genome packaging</keyword>
<keyword evidence="2" id="KW-0547">Nucleotide-binding</keyword>
<proteinExistence type="predicted"/>
<dbReference type="Pfam" id="PF17289">
    <property type="entry name" value="Terminase_6C"/>
    <property type="match status" value="1"/>
</dbReference>
<name>A0A6J5N6M7_9CAUD</name>